<organism evidence="2 3">
    <name type="scientific">Stutzerimonas stutzeri</name>
    <name type="common">Pseudomonas stutzeri</name>
    <dbReference type="NCBI Taxonomy" id="316"/>
    <lineage>
        <taxon>Bacteria</taxon>
        <taxon>Pseudomonadati</taxon>
        <taxon>Pseudomonadota</taxon>
        <taxon>Gammaproteobacteria</taxon>
        <taxon>Pseudomonadales</taxon>
        <taxon>Pseudomonadaceae</taxon>
        <taxon>Stutzerimonas</taxon>
    </lineage>
</organism>
<dbReference type="OrthoDB" id="6193567at2"/>
<dbReference type="InterPro" id="IPR007730">
    <property type="entry name" value="SPOR-like_dom"/>
</dbReference>
<dbReference type="AlphaFoldDB" id="A0A172WQR8"/>
<dbReference type="RefSeq" id="WP_045430615.1">
    <property type="nucleotide sequence ID" value="NZ_CP015641.1"/>
</dbReference>
<dbReference type="InterPro" id="IPR036680">
    <property type="entry name" value="SPOR-like_sf"/>
</dbReference>
<evidence type="ECO:0000313" key="3">
    <source>
        <dbReference type="Proteomes" id="UP000077787"/>
    </source>
</evidence>
<proteinExistence type="predicted"/>
<dbReference type="GO" id="GO:0042834">
    <property type="term" value="F:peptidoglycan binding"/>
    <property type="evidence" value="ECO:0007669"/>
    <property type="project" value="InterPro"/>
</dbReference>
<dbReference type="EMBL" id="CP015641">
    <property type="protein sequence ID" value="ANF25635.1"/>
    <property type="molecule type" value="Genomic_DNA"/>
</dbReference>
<sequence length="220" mass="24580">MRWLLMLLVVLNLLFYLHHINQQPPRGAGEVVAPPVSEEADIQLLSETKPLEPRGSSVHEGSVCVFLGGFDQESVALDVEQRLLSLDIDASVKSIDEAAGTDYWVYLPPLVSRQASLRQLRELQSRNIDSYIITVGDLSNGISLGIFSRKDSAESVVSRLKAISYMASIRELPRTHRSYWVQVRGVQQRLLTDSLLGELLRDFPKLGHQQMPCSSIANVE</sequence>
<dbReference type="Pfam" id="PF05036">
    <property type="entry name" value="SPOR"/>
    <property type="match status" value="1"/>
</dbReference>
<dbReference type="SUPFAM" id="SSF110997">
    <property type="entry name" value="Sporulation related repeat"/>
    <property type="match status" value="1"/>
</dbReference>
<feature type="domain" description="SPOR" evidence="1">
    <location>
        <begin position="62"/>
        <end position="134"/>
    </location>
</feature>
<evidence type="ECO:0000259" key="1">
    <source>
        <dbReference type="Pfam" id="PF05036"/>
    </source>
</evidence>
<reference evidence="2 3" key="1">
    <citation type="submission" date="2016-05" db="EMBL/GenBank/DDBJ databases">
        <title>Genome sequence of Pseudomonas stutzeri 273 and identification of the exopolysaccharide biosynthesis locus.</title>
        <authorList>
            <person name="Wu S."/>
            <person name="Sun C."/>
        </authorList>
    </citation>
    <scope>NUCLEOTIDE SEQUENCE [LARGE SCALE GENOMIC DNA]</scope>
    <source>
        <strain evidence="2 3">273</strain>
    </source>
</reference>
<evidence type="ECO:0000313" key="2">
    <source>
        <dbReference type="EMBL" id="ANF25635.1"/>
    </source>
</evidence>
<accession>A0A172WQR8</accession>
<name>A0A172WQR8_STUST</name>
<gene>
    <name evidence="2" type="ORF">PS273GM_11005</name>
</gene>
<dbReference type="Proteomes" id="UP000077787">
    <property type="component" value="Chromosome"/>
</dbReference>
<protein>
    <submittedName>
        <fullName evidence="2">Sporulation protein</fullName>
    </submittedName>
</protein>